<evidence type="ECO:0000313" key="2">
    <source>
        <dbReference type="EMBL" id="CAH3165891.1"/>
    </source>
</evidence>
<proteinExistence type="predicted"/>
<name>A0ABN8QLM7_9CNID</name>
<keyword evidence="3" id="KW-1185">Reference proteome</keyword>
<feature type="signal peptide" evidence="1">
    <location>
        <begin position="1"/>
        <end position="21"/>
    </location>
</feature>
<organism evidence="2 3">
    <name type="scientific">Porites evermanni</name>
    <dbReference type="NCBI Taxonomy" id="104178"/>
    <lineage>
        <taxon>Eukaryota</taxon>
        <taxon>Metazoa</taxon>
        <taxon>Cnidaria</taxon>
        <taxon>Anthozoa</taxon>
        <taxon>Hexacorallia</taxon>
        <taxon>Scleractinia</taxon>
        <taxon>Fungiina</taxon>
        <taxon>Poritidae</taxon>
        <taxon>Porites</taxon>
    </lineage>
</organism>
<feature type="chain" id="PRO_5047518129" evidence="1">
    <location>
        <begin position="22"/>
        <end position="100"/>
    </location>
</feature>
<reference evidence="2 3" key="1">
    <citation type="submission" date="2022-05" db="EMBL/GenBank/DDBJ databases">
        <authorList>
            <consortium name="Genoscope - CEA"/>
            <person name="William W."/>
        </authorList>
    </citation>
    <scope>NUCLEOTIDE SEQUENCE [LARGE SCALE GENOMIC DNA]</scope>
</reference>
<keyword evidence="1" id="KW-0732">Signal</keyword>
<evidence type="ECO:0000256" key="1">
    <source>
        <dbReference type="SAM" id="SignalP"/>
    </source>
</evidence>
<gene>
    <name evidence="2" type="ORF">PEVE_00005484</name>
</gene>
<accession>A0ABN8QLM7</accession>
<comment type="caution">
    <text evidence="2">The sequence shown here is derived from an EMBL/GenBank/DDBJ whole genome shotgun (WGS) entry which is preliminary data.</text>
</comment>
<dbReference type="Proteomes" id="UP001159427">
    <property type="component" value="Unassembled WGS sequence"/>
</dbReference>
<evidence type="ECO:0000313" key="3">
    <source>
        <dbReference type="Proteomes" id="UP001159427"/>
    </source>
</evidence>
<dbReference type="EMBL" id="CALNXI010001349">
    <property type="protein sequence ID" value="CAH3165891.1"/>
    <property type="molecule type" value="Genomic_DNA"/>
</dbReference>
<protein>
    <submittedName>
        <fullName evidence="2">Uncharacterized protein</fullName>
    </submittedName>
</protein>
<sequence>MRTLTFIGAIYILNQVLPALSTLSTTFQKGTVNFAGIKPATKATQSALDRVVEDNKIVTQMQADLAEDGRLSLCGLNPTPYEYREVTSLLSKYVVPEEKH</sequence>